<evidence type="ECO:0000256" key="1">
    <source>
        <dbReference type="SAM" id="MobiDB-lite"/>
    </source>
</evidence>
<evidence type="ECO:0000313" key="2">
    <source>
        <dbReference type="EMBL" id="MFB9071344.1"/>
    </source>
</evidence>
<sequence length="188" mass="19560">MGPVLDGVVEPELLGRPADEEAGPEAHHRADGTADEGADRGTGRTVADVQPHLGGALDVAHLAGPGLDLILRPVRVFGGHLLQRLLVFGVVGETGGDQGRDRACHPQGTGPVIAVGQRLLEVHEPALGVPEPRAVRGVQVRPQVHLLLVTRNILIGPGVDRGLHHGPLGPRPRVGHGPRLIAVAGDFP</sequence>
<protein>
    <submittedName>
        <fullName evidence="2">Uncharacterized protein</fullName>
    </submittedName>
</protein>
<comment type="caution">
    <text evidence="2">The sequence shown here is derived from an EMBL/GenBank/DDBJ whole genome shotgun (WGS) entry which is preliminary data.</text>
</comment>
<keyword evidence="3" id="KW-1185">Reference proteome</keyword>
<dbReference type="Proteomes" id="UP001589575">
    <property type="component" value="Unassembled WGS sequence"/>
</dbReference>
<name>A0ABV5FY53_9MICC</name>
<gene>
    <name evidence="2" type="ORF">ACFFX0_09110</name>
</gene>
<reference evidence="2 3" key="1">
    <citation type="submission" date="2024-09" db="EMBL/GenBank/DDBJ databases">
        <authorList>
            <person name="Sun Q."/>
            <person name="Mori K."/>
        </authorList>
    </citation>
    <scope>NUCLEOTIDE SEQUENCE [LARGE SCALE GENOMIC DNA]</scope>
    <source>
        <strain evidence="2 3">CCM 7609</strain>
    </source>
</reference>
<accession>A0ABV5FY53</accession>
<feature type="region of interest" description="Disordered" evidence="1">
    <location>
        <begin position="14"/>
        <end position="44"/>
    </location>
</feature>
<feature type="compositionally biased region" description="Basic and acidic residues" evidence="1">
    <location>
        <begin position="24"/>
        <end position="42"/>
    </location>
</feature>
<organism evidence="2 3">
    <name type="scientific">Citricoccus parietis</name>
    <dbReference type="NCBI Taxonomy" id="592307"/>
    <lineage>
        <taxon>Bacteria</taxon>
        <taxon>Bacillati</taxon>
        <taxon>Actinomycetota</taxon>
        <taxon>Actinomycetes</taxon>
        <taxon>Micrococcales</taxon>
        <taxon>Micrococcaceae</taxon>
        <taxon>Citricoccus</taxon>
    </lineage>
</organism>
<proteinExistence type="predicted"/>
<dbReference type="EMBL" id="JBHMFI010000001">
    <property type="protein sequence ID" value="MFB9071344.1"/>
    <property type="molecule type" value="Genomic_DNA"/>
</dbReference>
<evidence type="ECO:0000313" key="3">
    <source>
        <dbReference type="Proteomes" id="UP001589575"/>
    </source>
</evidence>